<dbReference type="PANTHER" id="PTHR42770">
    <property type="entry name" value="AMINO ACID TRANSPORTER-RELATED"/>
    <property type="match status" value="1"/>
</dbReference>
<keyword evidence="3 6" id="KW-1133">Transmembrane helix</keyword>
<proteinExistence type="predicted"/>
<dbReference type="PIRSF" id="PIRSF006060">
    <property type="entry name" value="AA_transporter"/>
    <property type="match status" value="1"/>
</dbReference>
<evidence type="ECO:0000256" key="4">
    <source>
        <dbReference type="ARBA" id="ARBA00023136"/>
    </source>
</evidence>
<sequence length="483" mass="51286">MSSSPSPTKVGPDRPGSGSSPELPGQGSAPAPVPAAAPATLRRTLKLRHLVFIGLAYMAPLAVFDMFGIVAAETGGHVPLAYLVVIVAVLFTAFSYSRMVRLFPIAGSAYTYAKEAINAHVGFLVGWAATLDYLLLPMINAILSAIYMGAVFPEVPFWVWVLLTVAICTVMNLIGVKLAASMNMLLVGIQLVVAVVFVTLTIINIVNGANGAEFTIRPFISSDVQLAAISAGAAILALSFLGFDAVSTLAEEAEKPERDIPRAIFIIIGVAGAFFITVTYLMQVLFPDVTLLGDIVGASPEIAKYIGGAAFQAIFVGGYMMAVLGCGITQQMSAARLLYAMGRDGALPKRLFSRINPRTGVPVVNVLIVAAIALTALFVDLDQAASMINFGAFIAFTFVNLSVIFVFFRFLKRRGPGAWLSFVLIPAVGVLINVWLWLSLDTVSMIIGGIWIALGTAYLLVKTRGFRAPAPDLTGPINIGMYE</sequence>
<gene>
    <name evidence="8" type="ORF">D3230_11210</name>
</gene>
<dbReference type="RefSeq" id="WP_202345114.1">
    <property type="nucleotide sequence ID" value="NZ_BAAAPI010000003.1"/>
</dbReference>
<keyword evidence="2 6" id="KW-0812">Transmembrane</keyword>
<evidence type="ECO:0000313" key="8">
    <source>
        <dbReference type="EMBL" id="MBL3679848.1"/>
    </source>
</evidence>
<feature type="transmembrane region" description="Helical" evidence="6">
    <location>
        <begin position="390"/>
        <end position="411"/>
    </location>
</feature>
<feature type="transmembrane region" description="Helical" evidence="6">
    <location>
        <begin position="359"/>
        <end position="378"/>
    </location>
</feature>
<evidence type="ECO:0000256" key="5">
    <source>
        <dbReference type="SAM" id="MobiDB-lite"/>
    </source>
</evidence>
<dbReference type="Pfam" id="PF00324">
    <property type="entry name" value="AA_permease"/>
    <property type="match status" value="1"/>
</dbReference>
<reference evidence="8 9" key="1">
    <citation type="submission" date="2018-09" db="EMBL/GenBank/DDBJ databases">
        <title>Comparative genomics of Leucobacter spp.</title>
        <authorList>
            <person name="Reis A.C."/>
            <person name="Kolvenbach B.A."/>
            <person name="Corvini P.F.X."/>
            <person name="Nunes O.C."/>
        </authorList>
    </citation>
    <scope>NUCLEOTIDE SEQUENCE [LARGE SCALE GENOMIC DNA]</scope>
    <source>
        <strain evidence="8 9">TAN 31504</strain>
    </source>
</reference>
<evidence type="ECO:0000256" key="6">
    <source>
        <dbReference type="SAM" id="Phobius"/>
    </source>
</evidence>
<feature type="transmembrane region" description="Helical" evidence="6">
    <location>
        <begin position="418"/>
        <end position="437"/>
    </location>
</feature>
<dbReference type="Proteomes" id="UP001645859">
    <property type="component" value="Unassembled WGS sequence"/>
</dbReference>
<evidence type="ECO:0000313" key="9">
    <source>
        <dbReference type="Proteomes" id="UP001645859"/>
    </source>
</evidence>
<feature type="transmembrane region" description="Helical" evidence="6">
    <location>
        <begin position="186"/>
        <end position="206"/>
    </location>
</feature>
<feature type="transmembrane region" description="Helical" evidence="6">
    <location>
        <begin position="117"/>
        <end position="143"/>
    </location>
</feature>
<feature type="transmembrane region" description="Helical" evidence="6">
    <location>
        <begin position="78"/>
        <end position="96"/>
    </location>
</feature>
<keyword evidence="4 6" id="KW-0472">Membrane</keyword>
<feature type="transmembrane region" description="Helical" evidence="6">
    <location>
        <begin position="50"/>
        <end position="72"/>
    </location>
</feature>
<feature type="transmembrane region" description="Helical" evidence="6">
    <location>
        <begin position="155"/>
        <end position="174"/>
    </location>
</feature>
<feature type="transmembrane region" description="Helical" evidence="6">
    <location>
        <begin position="302"/>
        <end position="328"/>
    </location>
</feature>
<comment type="subcellular location">
    <subcellularLocation>
        <location evidence="1">Membrane</location>
        <topology evidence="1">Multi-pass membrane protein</topology>
    </subcellularLocation>
</comment>
<comment type="caution">
    <text evidence="8">The sequence shown here is derived from an EMBL/GenBank/DDBJ whole genome shotgun (WGS) entry which is preliminary data.</text>
</comment>
<dbReference type="InterPro" id="IPR004841">
    <property type="entry name" value="AA-permease/SLC12A_dom"/>
</dbReference>
<feature type="domain" description="Amino acid permease/ SLC12A" evidence="7">
    <location>
        <begin position="49"/>
        <end position="445"/>
    </location>
</feature>
<dbReference type="PANTHER" id="PTHR42770:SF8">
    <property type="entry name" value="PUTRESCINE IMPORTER PUUP"/>
    <property type="match status" value="1"/>
</dbReference>
<dbReference type="Gene3D" id="1.20.1740.10">
    <property type="entry name" value="Amino acid/polyamine transporter I"/>
    <property type="match status" value="1"/>
</dbReference>
<protein>
    <submittedName>
        <fullName evidence="8">Amino acid permease</fullName>
    </submittedName>
</protein>
<accession>A0ABS1SKN8</accession>
<evidence type="ECO:0000256" key="1">
    <source>
        <dbReference type="ARBA" id="ARBA00004141"/>
    </source>
</evidence>
<name>A0ABS1SKN8_9MICO</name>
<keyword evidence="9" id="KW-1185">Reference proteome</keyword>
<evidence type="ECO:0000259" key="7">
    <source>
        <dbReference type="Pfam" id="PF00324"/>
    </source>
</evidence>
<feature type="region of interest" description="Disordered" evidence="5">
    <location>
        <begin position="1"/>
        <end position="34"/>
    </location>
</feature>
<evidence type="ECO:0000256" key="2">
    <source>
        <dbReference type="ARBA" id="ARBA00022692"/>
    </source>
</evidence>
<feature type="transmembrane region" description="Helical" evidence="6">
    <location>
        <begin position="443"/>
        <end position="461"/>
    </location>
</feature>
<feature type="transmembrane region" description="Helical" evidence="6">
    <location>
        <begin position="262"/>
        <end position="282"/>
    </location>
</feature>
<dbReference type="InterPro" id="IPR050367">
    <property type="entry name" value="APC_superfamily"/>
</dbReference>
<feature type="transmembrane region" description="Helical" evidence="6">
    <location>
        <begin position="226"/>
        <end position="250"/>
    </location>
</feature>
<organism evidence="8 9">
    <name type="scientific">Leucobacter chromiireducens subsp. solipictus</name>
    <dbReference type="NCBI Taxonomy" id="398235"/>
    <lineage>
        <taxon>Bacteria</taxon>
        <taxon>Bacillati</taxon>
        <taxon>Actinomycetota</taxon>
        <taxon>Actinomycetes</taxon>
        <taxon>Micrococcales</taxon>
        <taxon>Microbacteriaceae</taxon>
        <taxon>Leucobacter</taxon>
    </lineage>
</organism>
<evidence type="ECO:0000256" key="3">
    <source>
        <dbReference type="ARBA" id="ARBA00022989"/>
    </source>
</evidence>
<dbReference type="EMBL" id="QYAC01000005">
    <property type="protein sequence ID" value="MBL3679848.1"/>
    <property type="molecule type" value="Genomic_DNA"/>
</dbReference>